<evidence type="ECO:0000313" key="1">
    <source>
        <dbReference type="EMBL" id="SFK97838.1"/>
    </source>
</evidence>
<dbReference type="AlphaFoldDB" id="A0A1I4DVZ1"/>
<name>A0A1I4DVZ1_9HYPH</name>
<gene>
    <name evidence="1" type="ORF">SAMN04488498_12077</name>
</gene>
<dbReference type="RefSeq" id="WP_149762805.1">
    <property type="nucleotide sequence ID" value="NZ_BSPE01000046.1"/>
</dbReference>
<dbReference type="OrthoDB" id="4476670at2"/>
<dbReference type="Gene3D" id="3.30.70.100">
    <property type="match status" value="1"/>
</dbReference>
<proteinExistence type="predicted"/>
<dbReference type="EMBL" id="FOSL01000020">
    <property type="protein sequence ID" value="SFK97838.1"/>
    <property type="molecule type" value="Genomic_DNA"/>
</dbReference>
<accession>A0A1I4DVZ1</accession>
<reference evidence="1 2" key="1">
    <citation type="submission" date="2016-10" db="EMBL/GenBank/DDBJ databases">
        <authorList>
            <person name="Varghese N."/>
            <person name="Submissions S."/>
        </authorList>
    </citation>
    <scope>NUCLEOTIDE SEQUENCE [LARGE SCALE GENOMIC DNA]</scope>
    <source>
        <strain evidence="1 2">DSM 21822</strain>
    </source>
</reference>
<dbReference type="SUPFAM" id="SSF54909">
    <property type="entry name" value="Dimeric alpha+beta barrel"/>
    <property type="match status" value="1"/>
</dbReference>
<dbReference type="InterPro" id="IPR011008">
    <property type="entry name" value="Dimeric_a/b-barrel"/>
</dbReference>
<keyword evidence="2" id="KW-1185">Reference proteome</keyword>
<organism evidence="1 2">
    <name type="scientific">Neomesorhizobium albiziae</name>
    <dbReference type="NCBI Taxonomy" id="335020"/>
    <lineage>
        <taxon>Bacteria</taxon>
        <taxon>Pseudomonadati</taxon>
        <taxon>Pseudomonadota</taxon>
        <taxon>Alphaproteobacteria</taxon>
        <taxon>Hyphomicrobiales</taxon>
        <taxon>Phyllobacteriaceae</taxon>
        <taxon>Neomesorhizobium</taxon>
    </lineage>
</organism>
<dbReference type="Proteomes" id="UP000323300">
    <property type="component" value="Unassembled WGS sequence"/>
</dbReference>
<protein>
    <submittedName>
        <fullName evidence="1">Uncharacterized protein</fullName>
    </submittedName>
</protein>
<evidence type="ECO:0000313" key="2">
    <source>
        <dbReference type="Proteomes" id="UP000323300"/>
    </source>
</evidence>
<sequence>MTETQGGPSSVYRINKFTVPTEEREEFLDLLEKTHAVMRAQHGFVRDLILEQQSDPDVCDLFTLIELAGPDAVSRVTAAIADQDRVLGLDRKEIVSRLGIRSSAWLLKAVQLS</sequence>